<dbReference type="GO" id="GO:0004674">
    <property type="term" value="F:protein serine/threonine kinase activity"/>
    <property type="evidence" value="ECO:0007669"/>
    <property type="project" value="UniProtKB-KW"/>
</dbReference>
<name>A0A4W5LP28_9TELE</name>
<dbReference type="Ensembl" id="ENSHHUT00000028765.1">
    <property type="protein sequence ID" value="ENSHHUP00000027662.1"/>
    <property type="gene ID" value="ENSHHUG00000017528.1"/>
</dbReference>
<dbReference type="PANTHER" id="PTHR24346:SF30">
    <property type="entry name" value="MATERNAL EMBRYONIC LEUCINE ZIPPER KINASE"/>
    <property type="match status" value="1"/>
</dbReference>
<dbReference type="GO" id="GO:0005737">
    <property type="term" value="C:cytoplasm"/>
    <property type="evidence" value="ECO:0007669"/>
    <property type="project" value="TreeGrafter"/>
</dbReference>
<dbReference type="EC" id="2.7.11.1" evidence="1"/>
<evidence type="ECO:0000256" key="2">
    <source>
        <dbReference type="ARBA" id="ARBA00022527"/>
    </source>
</evidence>
<evidence type="ECO:0000313" key="8">
    <source>
        <dbReference type="Proteomes" id="UP000314982"/>
    </source>
</evidence>
<keyword evidence="2" id="KW-0723">Serine/threonine-protein kinase</keyword>
<evidence type="ECO:0000256" key="1">
    <source>
        <dbReference type="ARBA" id="ARBA00012513"/>
    </source>
</evidence>
<dbReference type="SUPFAM" id="SSF56112">
    <property type="entry name" value="Protein kinase-like (PK-like)"/>
    <property type="match status" value="1"/>
</dbReference>
<organism evidence="7 8">
    <name type="scientific">Hucho hucho</name>
    <name type="common">huchen</name>
    <dbReference type="NCBI Taxonomy" id="62062"/>
    <lineage>
        <taxon>Eukaryota</taxon>
        <taxon>Metazoa</taxon>
        <taxon>Chordata</taxon>
        <taxon>Craniata</taxon>
        <taxon>Vertebrata</taxon>
        <taxon>Euteleostomi</taxon>
        <taxon>Actinopterygii</taxon>
        <taxon>Neopterygii</taxon>
        <taxon>Teleostei</taxon>
        <taxon>Protacanthopterygii</taxon>
        <taxon>Salmoniformes</taxon>
        <taxon>Salmonidae</taxon>
        <taxon>Salmoninae</taxon>
        <taxon>Hucho</taxon>
    </lineage>
</organism>
<dbReference type="PANTHER" id="PTHR24346">
    <property type="entry name" value="MAP/MICROTUBULE AFFINITY-REGULATING KINASE"/>
    <property type="match status" value="1"/>
</dbReference>
<dbReference type="AlphaFoldDB" id="A0A4W5LP28"/>
<dbReference type="GO" id="GO:0035556">
    <property type="term" value="P:intracellular signal transduction"/>
    <property type="evidence" value="ECO:0007669"/>
    <property type="project" value="TreeGrafter"/>
</dbReference>
<evidence type="ECO:0000256" key="6">
    <source>
        <dbReference type="ARBA" id="ARBA00022840"/>
    </source>
</evidence>
<evidence type="ECO:0000313" key="7">
    <source>
        <dbReference type="Ensembl" id="ENSHHUP00000027662.1"/>
    </source>
</evidence>
<dbReference type="Proteomes" id="UP000314982">
    <property type="component" value="Unassembled WGS sequence"/>
</dbReference>
<reference evidence="7" key="3">
    <citation type="submission" date="2025-09" db="UniProtKB">
        <authorList>
            <consortium name="Ensembl"/>
        </authorList>
    </citation>
    <scope>IDENTIFICATION</scope>
</reference>
<keyword evidence="8" id="KW-1185">Reference proteome</keyword>
<keyword evidence="6" id="KW-0067">ATP-binding</keyword>
<proteinExistence type="predicted"/>
<evidence type="ECO:0000256" key="4">
    <source>
        <dbReference type="ARBA" id="ARBA00022741"/>
    </source>
</evidence>
<reference evidence="7" key="2">
    <citation type="submission" date="2025-08" db="UniProtKB">
        <authorList>
            <consortium name="Ensembl"/>
        </authorList>
    </citation>
    <scope>IDENTIFICATION</scope>
</reference>
<protein>
    <recommendedName>
        <fullName evidence="1">non-specific serine/threonine protein kinase</fullName>
        <ecNumber evidence="1">2.7.11.1</ecNumber>
    </recommendedName>
</protein>
<keyword evidence="4" id="KW-0547">Nucleotide-binding</keyword>
<keyword evidence="3" id="KW-0808">Transferase</keyword>
<evidence type="ECO:0000256" key="5">
    <source>
        <dbReference type="ARBA" id="ARBA00022777"/>
    </source>
</evidence>
<dbReference type="GeneTree" id="ENSGT00940000154889"/>
<dbReference type="InterPro" id="IPR011009">
    <property type="entry name" value="Kinase-like_dom_sf"/>
</dbReference>
<evidence type="ECO:0000256" key="3">
    <source>
        <dbReference type="ARBA" id="ARBA00022679"/>
    </source>
</evidence>
<dbReference type="Gene3D" id="1.10.510.10">
    <property type="entry name" value="Transferase(Phosphotransferase) domain 1"/>
    <property type="match status" value="1"/>
</dbReference>
<keyword evidence="5" id="KW-0418">Kinase</keyword>
<dbReference type="GO" id="GO:0005524">
    <property type="term" value="F:ATP binding"/>
    <property type="evidence" value="ECO:0007669"/>
    <property type="project" value="UniProtKB-KW"/>
</dbReference>
<accession>A0A4W5LP28</accession>
<reference evidence="8" key="1">
    <citation type="submission" date="2018-06" db="EMBL/GenBank/DDBJ databases">
        <title>Genome assembly of Danube salmon.</title>
        <authorList>
            <person name="Macqueen D.J."/>
            <person name="Gundappa M.K."/>
        </authorList>
    </citation>
    <scope>NUCLEOTIDE SEQUENCE [LARGE SCALE GENOMIC DNA]</scope>
</reference>
<sequence>MTCCGSPAYAAPELIQGKAYIGSERGTYSNPHWLSPGSILLLNQMMQVDPKHRVTVRQLLDHPWMMSGYDSPVEWHSKLPVRTPT</sequence>